<feature type="coiled-coil region" evidence="3">
    <location>
        <begin position="64"/>
        <end position="157"/>
    </location>
</feature>
<dbReference type="InterPro" id="IPR058624">
    <property type="entry name" value="MdtA-like_HH"/>
</dbReference>
<reference evidence="5 6" key="1">
    <citation type="journal article" date="2017" name="Int. J. Syst. Evol. Microbiol.">
        <title>Ramlibacter monticola sp. nov., isolated from forest soil.</title>
        <authorList>
            <person name="Chaudhary D.K."/>
            <person name="Kim J."/>
        </authorList>
    </citation>
    <scope>NUCLEOTIDE SEQUENCE [LARGE SCALE GENOMIC DNA]</scope>
    <source>
        <strain evidence="5 6">KACC 19175</strain>
    </source>
</reference>
<dbReference type="Pfam" id="PF25876">
    <property type="entry name" value="HH_MFP_RND"/>
    <property type="match status" value="1"/>
</dbReference>
<evidence type="ECO:0000256" key="1">
    <source>
        <dbReference type="ARBA" id="ARBA00004196"/>
    </source>
</evidence>
<dbReference type="SUPFAM" id="SSF111369">
    <property type="entry name" value="HlyD-like secretion proteins"/>
    <property type="match status" value="1"/>
</dbReference>
<dbReference type="InterPro" id="IPR050465">
    <property type="entry name" value="UPF0194_transport"/>
</dbReference>
<sequence>MKPAWTLACAAALLAACDRAPEPAWSGYAEGDYVYVAAPLAGTLASLQVASGQQVARGDALFALEAQSEEAARAEAQARLAAARFQAANTDKGKRPAELAVQEAQLAQARSQLALARRELARKAPIADSGAISRLEVDAARAAAEEAQGRVSELEAALRVANLPSRTDERAAADAQVEAARQVLRQNEWREQQKRQAAPAAGVVSDTFFRQGEFVQAGAPVVALLPPGNIKARFYVPEPELAGIAFGQAVQLSCDGCGKPIEARVSFIATQPEYTPPVIYSNAQRSKLVFLVEARPVNGADAARLRPGQPLDVRRAAKAAAP</sequence>
<comment type="subcellular location">
    <subcellularLocation>
        <location evidence="1">Cell envelope</location>
    </subcellularLocation>
</comment>
<dbReference type="Proteomes" id="UP000599109">
    <property type="component" value="Unassembled WGS sequence"/>
</dbReference>
<feature type="domain" description="Multidrug resistance protein MdtA-like alpha-helical hairpin" evidence="4">
    <location>
        <begin position="99"/>
        <end position="162"/>
    </location>
</feature>
<gene>
    <name evidence="5" type="ORF">JJ685_04225</name>
</gene>
<dbReference type="Gene3D" id="2.40.30.170">
    <property type="match status" value="1"/>
</dbReference>
<dbReference type="AlphaFoldDB" id="A0A936YYK4"/>
<evidence type="ECO:0000256" key="3">
    <source>
        <dbReference type="SAM" id="Coils"/>
    </source>
</evidence>
<name>A0A936YYK4_9BURK</name>
<keyword evidence="2 3" id="KW-0175">Coiled coil</keyword>
<dbReference type="PANTHER" id="PTHR32347:SF23">
    <property type="entry name" value="BLL5650 PROTEIN"/>
    <property type="match status" value="1"/>
</dbReference>
<organism evidence="5 6">
    <name type="scientific">Ramlibacter monticola</name>
    <dbReference type="NCBI Taxonomy" id="1926872"/>
    <lineage>
        <taxon>Bacteria</taxon>
        <taxon>Pseudomonadati</taxon>
        <taxon>Pseudomonadota</taxon>
        <taxon>Betaproteobacteria</taxon>
        <taxon>Burkholderiales</taxon>
        <taxon>Comamonadaceae</taxon>
        <taxon>Ramlibacter</taxon>
    </lineage>
</organism>
<dbReference type="Gene3D" id="1.10.287.470">
    <property type="entry name" value="Helix hairpin bin"/>
    <property type="match status" value="2"/>
</dbReference>
<dbReference type="PROSITE" id="PS51257">
    <property type="entry name" value="PROKAR_LIPOPROTEIN"/>
    <property type="match status" value="1"/>
</dbReference>
<dbReference type="RefSeq" id="WP_201672945.1">
    <property type="nucleotide sequence ID" value="NZ_JAEQNE010000001.1"/>
</dbReference>
<evidence type="ECO:0000259" key="4">
    <source>
        <dbReference type="Pfam" id="PF25876"/>
    </source>
</evidence>
<dbReference type="PANTHER" id="PTHR32347">
    <property type="entry name" value="EFFLUX SYSTEM COMPONENT YKNX-RELATED"/>
    <property type="match status" value="1"/>
</dbReference>
<evidence type="ECO:0000256" key="2">
    <source>
        <dbReference type="ARBA" id="ARBA00023054"/>
    </source>
</evidence>
<dbReference type="GO" id="GO:0030313">
    <property type="term" value="C:cell envelope"/>
    <property type="evidence" value="ECO:0007669"/>
    <property type="project" value="UniProtKB-SubCell"/>
</dbReference>
<dbReference type="EMBL" id="JAEQNE010000001">
    <property type="protein sequence ID" value="MBL0390340.1"/>
    <property type="molecule type" value="Genomic_DNA"/>
</dbReference>
<dbReference type="Gene3D" id="2.40.50.100">
    <property type="match status" value="1"/>
</dbReference>
<evidence type="ECO:0000313" key="6">
    <source>
        <dbReference type="Proteomes" id="UP000599109"/>
    </source>
</evidence>
<evidence type="ECO:0000313" key="5">
    <source>
        <dbReference type="EMBL" id="MBL0390340.1"/>
    </source>
</evidence>
<keyword evidence="6" id="KW-1185">Reference proteome</keyword>
<accession>A0A936YYK4</accession>
<comment type="caution">
    <text evidence="5">The sequence shown here is derived from an EMBL/GenBank/DDBJ whole genome shotgun (WGS) entry which is preliminary data.</text>
</comment>
<proteinExistence type="predicted"/>
<protein>
    <submittedName>
        <fullName evidence="5">HlyD family efflux transporter periplasmic adaptor subunit</fullName>
    </submittedName>
</protein>